<dbReference type="CDD" id="cd02537">
    <property type="entry name" value="GT8_Glycogenin"/>
    <property type="match status" value="1"/>
</dbReference>
<keyword evidence="16" id="KW-1185">Reference proteome</keyword>
<dbReference type="FunFam" id="3.90.550.10:FF:000092">
    <property type="entry name" value="Glycogenin 2"/>
    <property type="match status" value="1"/>
</dbReference>
<evidence type="ECO:0000256" key="14">
    <source>
        <dbReference type="SAM" id="MobiDB-lite"/>
    </source>
</evidence>
<evidence type="ECO:0000256" key="11">
    <source>
        <dbReference type="ARBA" id="ARBA00050886"/>
    </source>
</evidence>
<evidence type="ECO:0000256" key="1">
    <source>
        <dbReference type="ARBA" id="ARBA00001936"/>
    </source>
</evidence>
<proteinExistence type="inferred from homology"/>
<evidence type="ECO:0000256" key="9">
    <source>
        <dbReference type="ARBA" id="ARBA00038162"/>
    </source>
</evidence>
<evidence type="ECO:0000256" key="7">
    <source>
        <dbReference type="ARBA" id="ARBA00023180"/>
    </source>
</evidence>
<accession>A0AAD4KK41</accession>
<keyword evidence="5" id="KW-0479">Metal-binding</keyword>
<keyword evidence="8" id="KW-0464">Manganese</keyword>
<dbReference type="PANTHER" id="PTHR11183">
    <property type="entry name" value="GLYCOGENIN SUBFAMILY MEMBER"/>
    <property type="match status" value="1"/>
</dbReference>
<dbReference type="Proteomes" id="UP001201262">
    <property type="component" value="Unassembled WGS sequence"/>
</dbReference>
<sequence>MATRGEAVYCTLLITDNYLPGAVVLAHSLRDNGTRARLVALYTPQTLKESTIKELKSVYDEIIPVPLLTNDTPANLFLMDRPDLISSFTKIELWRQTQFSKIIYLDADVVALRAPDELLSLEEDFAAVPDIGWPDIFNSGVMVLRPNLQDYYSLRALAERGTSFDGADQGLLNTHFRKWHRLSFTYNCTPSGNYQYLPAYRHFESTISIIHFIGSQKPWTQSRHVFTAGTPYYQLLGRWWATYDRHYTPQPAPFQTSTLYGPPKTSHVSSPFPGPTHPTTSTQLEHIPGVSSTLSSVPAYSSDKTHQQIAGDLHVLRRSPVSEGFDESQSFSPPELVNPEPIHPPIISHSAQVFNQPLEAPKVEVRSVVPLYVHGEEQSSVFIPVPSGGNEIPAVPEFESLQVGRQEVPHHSKPETVEQQTTQPERPAPPESSAERPFSPPHSEWDARREPPPLHSKPEAIDLRTQTYTMSEDTDLFQPPPSYPEAPKNMYYQVPTSKPEPQKLAQIFPWESRAPKPSRIFADDSEQTSTSTGHDTDDHIQFAQPPPEISSDSAIFRSQESWESYTRSNAWDDVPGIEKYVEAIQWSNKGSGQSSSRGKSHKPKSFRITDFPTEEDRPSLPVTPAPMRKSFWDGGSGVASEFPAAEGVPNQEDWVGITTDAFSHILRATYSFWKFTEPASSDRRATTTAVGAARDASSAVTETVRVVRRD</sequence>
<dbReference type="Gene3D" id="3.90.550.10">
    <property type="entry name" value="Spore Coat Polysaccharide Biosynthesis Protein SpsA, Chain A"/>
    <property type="match status" value="1"/>
</dbReference>
<comment type="similarity">
    <text evidence="9">Belongs to the glycosyltransferase 8 family. Glycogenin subfamily.</text>
</comment>
<dbReference type="GeneID" id="70240758"/>
<evidence type="ECO:0000256" key="3">
    <source>
        <dbReference type="ARBA" id="ARBA00022490"/>
    </source>
</evidence>
<protein>
    <recommendedName>
        <fullName evidence="10">glycogenin glucosyltransferase</fullName>
        <ecNumber evidence="10">2.4.1.186</ecNumber>
    </recommendedName>
</protein>
<keyword evidence="3" id="KW-0963">Cytoplasm</keyword>
<gene>
    <name evidence="15" type="ORF">BGW36DRAFT_28701</name>
</gene>
<dbReference type="EC" id="2.4.1.186" evidence="10"/>
<comment type="catalytic activity">
    <reaction evidence="11">
        <text>[1,4-alpha-D-glucosyl](n)-L-tyrosyl-[glycogenin] + UDP-alpha-D-glucose = [1,4-alpha-D-glucosyl](n+1)-L-tyrosyl-[glycogenin] + UDP + H(+)</text>
        <dbReference type="Rhea" id="RHEA:56560"/>
        <dbReference type="Rhea" id="RHEA-COMP:14606"/>
        <dbReference type="Rhea" id="RHEA-COMP:14607"/>
        <dbReference type="ChEBI" id="CHEBI:15378"/>
        <dbReference type="ChEBI" id="CHEBI:58223"/>
        <dbReference type="ChEBI" id="CHEBI:58885"/>
        <dbReference type="ChEBI" id="CHEBI:140574"/>
        <dbReference type="EC" id="2.4.1.186"/>
    </reaction>
</comment>
<evidence type="ECO:0000256" key="6">
    <source>
        <dbReference type="ARBA" id="ARBA00023056"/>
    </source>
</evidence>
<comment type="caution">
    <text evidence="15">The sequence shown here is derived from an EMBL/GenBank/DDBJ whole genome shotgun (WGS) entry which is preliminary data.</text>
</comment>
<keyword evidence="4 15" id="KW-0808">Transferase</keyword>
<reference evidence="15" key="1">
    <citation type="submission" date="2021-12" db="EMBL/GenBank/DDBJ databases">
        <title>Convergent genome expansion in fungi linked to evolution of root-endophyte symbiosis.</title>
        <authorList>
            <consortium name="DOE Joint Genome Institute"/>
            <person name="Ke Y.-H."/>
            <person name="Bonito G."/>
            <person name="Liao H.-L."/>
            <person name="Looney B."/>
            <person name="Rojas-Flechas A."/>
            <person name="Nash J."/>
            <person name="Hameed K."/>
            <person name="Schadt C."/>
            <person name="Martin F."/>
            <person name="Crous P.W."/>
            <person name="Miettinen O."/>
            <person name="Magnuson J.K."/>
            <person name="Labbe J."/>
            <person name="Jacobson D."/>
            <person name="Doktycz M.J."/>
            <person name="Veneault-Fourrey C."/>
            <person name="Kuo A."/>
            <person name="Mondo S."/>
            <person name="Calhoun S."/>
            <person name="Riley R."/>
            <person name="Ohm R."/>
            <person name="LaButti K."/>
            <person name="Andreopoulos B."/>
            <person name="Pangilinan J."/>
            <person name="Nolan M."/>
            <person name="Tritt A."/>
            <person name="Clum A."/>
            <person name="Lipzen A."/>
            <person name="Daum C."/>
            <person name="Barry K."/>
            <person name="Grigoriev I.V."/>
            <person name="Vilgalys R."/>
        </authorList>
    </citation>
    <scope>NUCLEOTIDE SEQUENCE</scope>
    <source>
        <strain evidence="15">PMI_201</strain>
    </source>
</reference>
<evidence type="ECO:0000256" key="8">
    <source>
        <dbReference type="ARBA" id="ARBA00023211"/>
    </source>
</evidence>
<dbReference type="InterPro" id="IPR050587">
    <property type="entry name" value="GNT1/Glycosyltrans_8"/>
</dbReference>
<dbReference type="GO" id="GO:0008466">
    <property type="term" value="F:glycogenin glucosyltransferase activity"/>
    <property type="evidence" value="ECO:0007669"/>
    <property type="project" value="UniProtKB-EC"/>
</dbReference>
<organism evidence="15 16">
    <name type="scientific">Talaromyces proteolyticus</name>
    <dbReference type="NCBI Taxonomy" id="1131652"/>
    <lineage>
        <taxon>Eukaryota</taxon>
        <taxon>Fungi</taxon>
        <taxon>Dikarya</taxon>
        <taxon>Ascomycota</taxon>
        <taxon>Pezizomycotina</taxon>
        <taxon>Eurotiomycetes</taxon>
        <taxon>Eurotiomycetidae</taxon>
        <taxon>Eurotiales</taxon>
        <taxon>Trichocomaceae</taxon>
        <taxon>Talaromyces</taxon>
        <taxon>Talaromyces sect. Bacilispori</taxon>
    </lineage>
</organism>
<dbReference type="AlphaFoldDB" id="A0AAD4KK41"/>
<comment type="cofactor">
    <cofactor evidence="1">
        <name>Mn(2+)</name>
        <dbReference type="ChEBI" id="CHEBI:29035"/>
    </cofactor>
</comment>
<evidence type="ECO:0000256" key="5">
    <source>
        <dbReference type="ARBA" id="ARBA00022723"/>
    </source>
</evidence>
<keyword evidence="6" id="KW-0320">Glycogen biosynthesis</keyword>
<comment type="catalytic activity">
    <reaction evidence="12">
        <text>L-tyrosyl-[glycogenin] + UDP-alpha-D-glucose = alpha-D-glucosyl-L-tyrosyl-[glycogenin] + UDP + H(+)</text>
        <dbReference type="Rhea" id="RHEA:23360"/>
        <dbReference type="Rhea" id="RHEA-COMP:14604"/>
        <dbReference type="Rhea" id="RHEA-COMP:14605"/>
        <dbReference type="ChEBI" id="CHEBI:15378"/>
        <dbReference type="ChEBI" id="CHEBI:46858"/>
        <dbReference type="ChEBI" id="CHEBI:58223"/>
        <dbReference type="ChEBI" id="CHEBI:58885"/>
        <dbReference type="ChEBI" id="CHEBI:140573"/>
        <dbReference type="EC" id="2.4.1.186"/>
    </reaction>
</comment>
<dbReference type="GO" id="GO:0005737">
    <property type="term" value="C:cytoplasm"/>
    <property type="evidence" value="ECO:0007669"/>
    <property type="project" value="UniProtKB-SubCell"/>
</dbReference>
<evidence type="ECO:0000313" key="15">
    <source>
        <dbReference type="EMBL" id="KAH8692848.1"/>
    </source>
</evidence>
<name>A0AAD4KK41_9EURO</name>
<evidence type="ECO:0000256" key="4">
    <source>
        <dbReference type="ARBA" id="ARBA00022679"/>
    </source>
</evidence>
<dbReference type="GO" id="GO:0005978">
    <property type="term" value="P:glycogen biosynthetic process"/>
    <property type="evidence" value="ECO:0007669"/>
    <property type="project" value="UniProtKB-KW"/>
</dbReference>
<dbReference type="InterPro" id="IPR029044">
    <property type="entry name" value="Nucleotide-diphossugar_trans"/>
</dbReference>
<evidence type="ECO:0000256" key="13">
    <source>
        <dbReference type="ARBA" id="ARBA00057883"/>
    </source>
</evidence>
<dbReference type="InterPro" id="IPR002495">
    <property type="entry name" value="Glyco_trans_8"/>
</dbReference>
<evidence type="ECO:0000313" key="16">
    <source>
        <dbReference type="Proteomes" id="UP001201262"/>
    </source>
</evidence>
<dbReference type="RefSeq" id="XP_046068721.1">
    <property type="nucleotide sequence ID" value="XM_046210471.1"/>
</dbReference>
<evidence type="ECO:0000256" key="12">
    <source>
        <dbReference type="ARBA" id="ARBA00052293"/>
    </source>
</evidence>
<evidence type="ECO:0000256" key="2">
    <source>
        <dbReference type="ARBA" id="ARBA00004496"/>
    </source>
</evidence>
<feature type="region of interest" description="Disordered" evidence="14">
    <location>
        <begin position="473"/>
        <end position="496"/>
    </location>
</feature>
<comment type="function">
    <text evidence="13">Self-glucosylating initiator of glycogen synthesis. It catalyzes the formation of a short alpha (1,4)-glucosyl chain covalently attached via a glucose 1-O-tyrosyl linkage to internal tyrosine residues and these chains act as primers for the elongation reaction catalyzed by glycogen synthase.</text>
</comment>
<feature type="compositionally biased region" description="Basic and acidic residues" evidence="14">
    <location>
        <begin position="443"/>
        <end position="460"/>
    </location>
</feature>
<feature type="compositionally biased region" description="Basic and acidic residues" evidence="14">
    <location>
        <begin position="407"/>
        <end position="416"/>
    </location>
</feature>
<dbReference type="GO" id="GO:0046872">
    <property type="term" value="F:metal ion binding"/>
    <property type="evidence" value="ECO:0007669"/>
    <property type="project" value="UniProtKB-KW"/>
</dbReference>
<dbReference type="Pfam" id="PF01501">
    <property type="entry name" value="Glyco_transf_8"/>
    <property type="match status" value="1"/>
</dbReference>
<feature type="region of interest" description="Disordered" evidence="14">
    <location>
        <begin position="585"/>
        <end position="634"/>
    </location>
</feature>
<keyword evidence="7" id="KW-0325">Glycoprotein</keyword>
<feature type="compositionally biased region" description="Low complexity" evidence="14">
    <location>
        <begin position="587"/>
        <end position="597"/>
    </location>
</feature>
<evidence type="ECO:0000256" key="10">
    <source>
        <dbReference type="ARBA" id="ARBA00038934"/>
    </source>
</evidence>
<dbReference type="SUPFAM" id="SSF53448">
    <property type="entry name" value="Nucleotide-diphospho-sugar transferases"/>
    <property type="match status" value="1"/>
</dbReference>
<feature type="region of interest" description="Disordered" evidence="14">
    <location>
        <begin position="404"/>
        <end position="460"/>
    </location>
</feature>
<feature type="region of interest" description="Disordered" evidence="14">
    <location>
        <begin position="511"/>
        <end position="558"/>
    </location>
</feature>
<comment type="subcellular location">
    <subcellularLocation>
        <location evidence="2">Cytoplasm</location>
    </subcellularLocation>
</comment>
<dbReference type="EMBL" id="JAJTJA010000010">
    <property type="protein sequence ID" value="KAH8692848.1"/>
    <property type="molecule type" value="Genomic_DNA"/>
</dbReference>